<protein>
    <submittedName>
        <fullName evidence="2">Lipase</fullName>
    </submittedName>
</protein>
<sequence length="456" mass="46899">MFQLSPVKPPTAAVAPVAPAATLAASAASAAKAIAAVRATVAAARSAVAAATLTAVAAAGLWALTPAPVAAAEPGEAPSTISAPVPEAPTATAIPHALEFNSRAQLVHYPTTRADGSRTTATATLFEPTAPWAGPGPRPTIVLAPGTRGQGDQCAPSRAYLGLASATPGSLNVNYEYQFQQAAAAFGIRVIVPDYIGLGTPGHHTYVHAAEQAYALIDAARAALTLTGAPADAPIGFAGYSQGGGAAASAAERVAEYAPELNIKGTFAGAPPADLSQVMVAVDGSPIAHVLGYAINGFGERDPRFLQLIMDNFNERGHEFVRSAANSCIPESVLNWGGVNSRQLTRTGESFAELSHRIPEIARVLDEQQLGRRPVSAPIYIAHSPHDDLIPFAQAQQLAGAYCQQGGTVDFVIENGPGLGWGTGHALPLMTTLPKGLIYLADRFHNRPAPSNCING</sequence>
<dbReference type="Gene3D" id="1.10.260.130">
    <property type="match status" value="1"/>
</dbReference>
<proteinExistence type="predicted"/>
<dbReference type="InterPro" id="IPR005152">
    <property type="entry name" value="Lipase_secreted"/>
</dbReference>
<dbReference type="KEGG" id="cliz:G7Y31_01740"/>
<evidence type="ECO:0000256" key="1">
    <source>
        <dbReference type="SAM" id="SignalP"/>
    </source>
</evidence>
<dbReference type="Proteomes" id="UP000594681">
    <property type="component" value="Chromosome"/>
</dbReference>
<organism evidence="2 3">
    <name type="scientific">Corynebacterium lizhenjunii</name>
    <dbReference type="NCBI Taxonomy" id="2709394"/>
    <lineage>
        <taxon>Bacteria</taxon>
        <taxon>Bacillati</taxon>
        <taxon>Actinomycetota</taxon>
        <taxon>Actinomycetes</taxon>
        <taxon>Mycobacteriales</taxon>
        <taxon>Corynebacteriaceae</taxon>
        <taxon>Corynebacterium</taxon>
    </lineage>
</organism>
<keyword evidence="3" id="KW-1185">Reference proteome</keyword>
<feature type="chain" id="PRO_5032856463" evidence="1">
    <location>
        <begin position="31"/>
        <end position="456"/>
    </location>
</feature>
<dbReference type="GO" id="GO:0016042">
    <property type="term" value="P:lipid catabolic process"/>
    <property type="evidence" value="ECO:0007669"/>
    <property type="project" value="InterPro"/>
</dbReference>
<evidence type="ECO:0000313" key="2">
    <source>
        <dbReference type="EMBL" id="QPK80255.1"/>
    </source>
</evidence>
<dbReference type="EMBL" id="CP064954">
    <property type="protein sequence ID" value="QPK80255.1"/>
    <property type="molecule type" value="Genomic_DNA"/>
</dbReference>
<gene>
    <name evidence="2" type="ORF">G7Y31_01740</name>
</gene>
<dbReference type="InterPro" id="IPR029058">
    <property type="entry name" value="AB_hydrolase_fold"/>
</dbReference>
<accession>A0A7T0KGF6</accession>
<dbReference type="PANTHER" id="PTHR34853:SF1">
    <property type="entry name" value="LIPASE 5"/>
    <property type="match status" value="1"/>
</dbReference>
<dbReference type="Pfam" id="PF03583">
    <property type="entry name" value="LIP"/>
    <property type="match status" value="1"/>
</dbReference>
<keyword evidence="1" id="KW-0732">Signal</keyword>
<dbReference type="PIRSF" id="PIRSF029171">
    <property type="entry name" value="Esterase_LipA"/>
    <property type="match status" value="1"/>
</dbReference>
<evidence type="ECO:0000313" key="3">
    <source>
        <dbReference type="Proteomes" id="UP000594681"/>
    </source>
</evidence>
<name>A0A7T0KGF6_9CORY</name>
<reference evidence="2 3" key="1">
    <citation type="submission" date="2020-11" db="EMBL/GenBank/DDBJ databases">
        <title>Corynebacterium sp. ZJ-599.</title>
        <authorList>
            <person name="Zhou J."/>
        </authorList>
    </citation>
    <scope>NUCLEOTIDE SEQUENCE [LARGE SCALE GENOMIC DNA]</scope>
    <source>
        <strain evidence="2 3">ZJ-599</strain>
    </source>
</reference>
<dbReference type="Gene3D" id="3.40.50.1820">
    <property type="entry name" value="alpha/beta hydrolase"/>
    <property type="match status" value="1"/>
</dbReference>
<feature type="signal peptide" evidence="1">
    <location>
        <begin position="1"/>
        <end position="30"/>
    </location>
</feature>
<dbReference type="SUPFAM" id="SSF53474">
    <property type="entry name" value="alpha/beta-Hydrolases"/>
    <property type="match status" value="1"/>
</dbReference>
<dbReference type="AlphaFoldDB" id="A0A7T0KGF6"/>
<dbReference type="GO" id="GO:0004806">
    <property type="term" value="F:triacylglycerol lipase activity"/>
    <property type="evidence" value="ECO:0007669"/>
    <property type="project" value="InterPro"/>
</dbReference>
<dbReference type="PANTHER" id="PTHR34853">
    <property type="match status" value="1"/>
</dbReference>